<evidence type="ECO:0000313" key="1">
    <source>
        <dbReference type="EMBL" id="BCQ35492.1"/>
    </source>
</evidence>
<gene>
    <name evidence="1" type="ORF">ERHA53_28350</name>
</gene>
<dbReference type="InterPro" id="IPR045662">
    <property type="entry name" value="DUF6388"/>
</dbReference>
<dbReference type="EMBL" id="AP024329">
    <property type="protein sequence ID" value="BCQ35492.1"/>
    <property type="molecule type" value="Genomic_DNA"/>
</dbReference>
<evidence type="ECO:0000313" key="2">
    <source>
        <dbReference type="Proteomes" id="UP000677515"/>
    </source>
</evidence>
<organism evidence="1 2">
    <name type="scientific">Erwinia rhapontici</name>
    <name type="common">Pectobacterium rhapontici</name>
    <dbReference type="NCBI Taxonomy" id="55212"/>
    <lineage>
        <taxon>Bacteria</taxon>
        <taxon>Pseudomonadati</taxon>
        <taxon>Pseudomonadota</taxon>
        <taxon>Gammaproteobacteria</taxon>
        <taxon>Enterobacterales</taxon>
        <taxon>Erwiniaceae</taxon>
        <taxon>Erwinia</taxon>
    </lineage>
</organism>
<dbReference type="Proteomes" id="UP000677515">
    <property type="component" value="Chromosome"/>
</dbReference>
<name>A0ABM7N1W7_ERWRD</name>
<sequence>MNPGIIVMKTVEEYYAIAKDLFLEAHPTLKAGIENLTADQAATLGMTVEQLQSMQKDRAYAAYVREKKLDGMLFAIQLAEPDKAVMVNAIEAYLHTHAEALGMSWEEFCIKNEL</sequence>
<reference evidence="1 2" key="1">
    <citation type="submission" date="2021-01" db="EMBL/GenBank/DDBJ databases">
        <title>Complete genome sequence of Erwinia rhapontici MAFF 311153.</title>
        <authorList>
            <person name="Morohoshi T."/>
            <person name="Someya N."/>
        </authorList>
    </citation>
    <scope>NUCLEOTIDE SEQUENCE [LARGE SCALE GENOMIC DNA]</scope>
    <source>
        <strain evidence="1 2">MAFF 311153</strain>
    </source>
</reference>
<keyword evidence="2" id="KW-1185">Reference proteome</keyword>
<proteinExistence type="predicted"/>
<dbReference type="Pfam" id="PF19925">
    <property type="entry name" value="DUF6388"/>
    <property type="match status" value="1"/>
</dbReference>
<protein>
    <submittedName>
        <fullName evidence="1">Uncharacterized protein</fullName>
    </submittedName>
</protein>
<accession>A0ABM7N1W7</accession>